<keyword evidence="4 7" id="KW-0812">Transmembrane</keyword>
<dbReference type="InterPro" id="IPR000515">
    <property type="entry name" value="MetI-like"/>
</dbReference>
<comment type="subcellular location">
    <subcellularLocation>
        <location evidence="1 7">Cell membrane</location>
        <topology evidence="1 7">Multi-pass membrane protein</topology>
    </subcellularLocation>
</comment>
<evidence type="ECO:0000256" key="3">
    <source>
        <dbReference type="ARBA" id="ARBA00022475"/>
    </source>
</evidence>
<organism evidence="9 10">
    <name type="scientific">Blautia producta</name>
    <dbReference type="NCBI Taxonomy" id="33035"/>
    <lineage>
        <taxon>Bacteria</taxon>
        <taxon>Bacillati</taxon>
        <taxon>Bacillota</taxon>
        <taxon>Clostridia</taxon>
        <taxon>Lachnospirales</taxon>
        <taxon>Lachnospiraceae</taxon>
        <taxon>Blautia</taxon>
    </lineage>
</organism>
<evidence type="ECO:0000256" key="6">
    <source>
        <dbReference type="ARBA" id="ARBA00023136"/>
    </source>
</evidence>
<protein>
    <submittedName>
        <fullName evidence="9">Lactose transport system permease protein LacF</fullName>
    </submittedName>
</protein>
<name>A0A4P6LU04_9FIRM</name>
<proteinExistence type="inferred from homology"/>
<dbReference type="Proteomes" id="UP000289794">
    <property type="component" value="Chromosome"/>
</dbReference>
<evidence type="ECO:0000313" key="9">
    <source>
        <dbReference type="EMBL" id="QBE94563.1"/>
    </source>
</evidence>
<dbReference type="Pfam" id="PF00528">
    <property type="entry name" value="BPD_transp_1"/>
    <property type="match status" value="1"/>
</dbReference>
<comment type="similarity">
    <text evidence="7">Belongs to the binding-protein-dependent transport system permease family.</text>
</comment>
<keyword evidence="3" id="KW-1003">Cell membrane</keyword>
<keyword evidence="6 7" id="KW-0472">Membrane</keyword>
<feature type="domain" description="ABC transmembrane type-1" evidence="8">
    <location>
        <begin position="70"/>
        <end position="284"/>
    </location>
</feature>
<dbReference type="PANTHER" id="PTHR30193:SF37">
    <property type="entry name" value="INNER MEMBRANE ABC TRANSPORTER PERMEASE PROTEIN YCJO"/>
    <property type="match status" value="1"/>
</dbReference>
<dbReference type="AlphaFoldDB" id="A0A4P6LU04"/>
<feature type="transmembrane region" description="Helical" evidence="7">
    <location>
        <begin position="263"/>
        <end position="284"/>
    </location>
</feature>
<feature type="transmembrane region" description="Helical" evidence="7">
    <location>
        <begin position="158"/>
        <end position="179"/>
    </location>
</feature>
<accession>A0A4P6LU04</accession>
<evidence type="ECO:0000259" key="8">
    <source>
        <dbReference type="PROSITE" id="PS50928"/>
    </source>
</evidence>
<feature type="transmembrane region" description="Helical" evidence="7">
    <location>
        <begin position="12"/>
        <end position="36"/>
    </location>
</feature>
<sequence>MNRLLKNKQAIFLFMLPVVILFLMIVAAPVFLSGYYSLLEWDGMGKQEFVGLANYVRLFTDQSDKFLLALRNSMIIAVLSLLIQLPAGMAFALLLSGGIKGERAYITIFFIPVIISGVAIGQLWGKIYHPDYGLLNTLLRGMGLEGLTRAWLGDKETVLGAVIVPIIWQYIGYYMLLFYSSIKSVSADIFDAAKIDGASRTKTAFCVTIPLVKPMIRTCIIFSLVGSFKTFDMVYVLTEGGPAHASEVPTTLMVWTIFKRNQYGYGSAMAVIIVLICFLLYIGVQKLFKVEEG</sequence>
<dbReference type="EMBL" id="CP035945">
    <property type="protein sequence ID" value="QBE94563.1"/>
    <property type="molecule type" value="Genomic_DNA"/>
</dbReference>
<dbReference type="PANTHER" id="PTHR30193">
    <property type="entry name" value="ABC TRANSPORTER PERMEASE PROTEIN"/>
    <property type="match status" value="1"/>
</dbReference>
<evidence type="ECO:0000256" key="7">
    <source>
        <dbReference type="RuleBase" id="RU363032"/>
    </source>
</evidence>
<evidence type="ECO:0000256" key="4">
    <source>
        <dbReference type="ARBA" id="ARBA00022692"/>
    </source>
</evidence>
<dbReference type="RefSeq" id="WP_130179462.1">
    <property type="nucleotide sequence ID" value="NZ_CP035945.1"/>
</dbReference>
<feature type="transmembrane region" description="Helical" evidence="7">
    <location>
        <begin position="74"/>
        <end position="95"/>
    </location>
</feature>
<evidence type="ECO:0000256" key="5">
    <source>
        <dbReference type="ARBA" id="ARBA00022989"/>
    </source>
</evidence>
<dbReference type="CDD" id="cd06261">
    <property type="entry name" value="TM_PBP2"/>
    <property type="match status" value="1"/>
</dbReference>
<evidence type="ECO:0000256" key="2">
    <source>
        <dbReference type="ARBA" id="ARBA00022448"/>
    </source>
</evidence>
<dbReference type="GO" id="GO:0005886">
    <property type="term" value="C:plasma membrane"/>
    <property type="evidence" value="ECO:0007669"/>
    <property type="project" value="UniProtKB-SubCell"/>
</dbReference>
<keyword evidence="2 7" id="KW-0813">Transport</keyword>
<dbReference type="Gene3D" id="1.10.3720.10">
    <property type="entry name" value="MetI-like"/>
    <property type="match status" value="1"/>
</dbReference>
<reference evidence="9 10" key="1">
    <citation type="submission" date="2019-01" db="EMBL/GenBank/DDBJ databases">
        <title>PMF-metabolizing Aryl O-demethylase.</title>
        <authorList>
            <person name="Kim M."/>
        </authorList>
    </citation>
    <scope>NUCLEOTIDE SEQUENCE [LARGE SCALE GENOMIC DNA]</scope>
    <source>
        <strain evidence="9 10">PMF1</strain>
    </source>
</reference>
<keyword evidence="5 7" id="KW-1133">Transmembrane helix</keyword>
<dbReference type="PROSITE" id="PS50928">
    <property type="entry name" value="ABC_TM1"/>
    <property type="match status" value="1"/>
</dbReference>
<dbReference type="KEGG" id="bpro:PMF13cell1_00054"/>
<feature type="transmembrane region" description="Helical" evidence="7">
    <location>
        <begin position="104"/>
        <end position="125"/>
    </location>
</feature>
<evidence type="ECO:0000313" key="10">
    <source>
        <dbReference type="Proteomes" id="UP000289794"/>
    </source>
</evidence>
<dbReference type="InterPro" id="IPR035906">
    <property type="entry name" value="MetI-like_sf"/>
</dbReference>
<dbReference type="InterPro" id="IPR051393">
    <property type="entry name" value="ABC_transporter_permease"/>
</dbReference>
<gene>
    <name evidence="9" type="primary">lacF_1</name>
    <name evidence="9" type="ORF">PMF13cell1_00054</name>
</gene>
<dbReference type="SUPFAM" id="SSF161098">
    <property type="entry name" value="MetI-like"/>
    <property type="match status" value="1"/>
</dbReference>
<dbReference type="GO" id="GO:0055085">
    <property type="term" value="P:transmembrane transport"/>
    <property type="evidence" value="ECO:0007669"/>
    <property type="project" value="InterPro"/>
</dbReference>
<evidence type="ECO:0000256" key="1">
    <source>
        <dbReference type="ARBA" id="ARBA00004651"/>
    </source>
</evidence>